<dbReference type="Gene3D" id="3.40.50.300">
    <property type="entry name" value="P-loop containing nucleotide triphosphate hydrolases"/>
    <property type="match status" value="1"/>
</dbReference>
<dbReference type="GO" id="GO:0005524">
    <property type="term" value="F:ATP binding"/>
    <property type="evidence" value="ECO:0007669"/>
    <property type="project" value="UniProtKB-UniRule"/>
</dbReference>
<comment type="caution">
    <text evidence="12">The sequence shown here is derived from an EMBL/GenBank/DDBJ whole genome shotgun (WGS) entry which is preliminary data.</text>
</comment>
<dbReference type="Pfam" id="PF07685">
    <property type="entry name" value="GATase_3"/>
    <property type="match status" value="1"/>
</dbReference>
<evidence type="ECO:0000256" key="9">
    <source>
        <dbReference type="HAMAP-Rule" id="MF_00027"/>
    </source>
</evidence>
<dbReference type="EC" id="6.3.5.11" evidence="9"/>
<comment type="catalytic activity">
    <reaction evidence="9">
        <text>cob(II)yrinate + 2 L-glutamine + 2 ATP + 2 H2O = cob(II)yrinate a,c diamide + 2 L-glutamate + 2 ADP + 2 phosphate + 2 H(+)</text>
        <dbReference type="Rhea" id="RHEA:26289"/>
        <dbReference type="ChEBI" id="CHEBI:15377"/>
        <dbReference type="ChEBI" id="CHEBI:15378"/>
        <dbReference type="ChEBI" id="CHEBI:29985"/>
        <dbReference type="ChEBI" id="CHEBI:30616"/>
        <dbReference type="ChEBI" id="CHEBI:43474"/>
        <dbReference type="ChEBI" id="CHEBI:58359"/>
        <dbReference type="ChEBI" id="CHEBI:58537"/>
        <dbReference type="ChEBI" id="CHEBI:58894"/>
        <dbReference type="ChEBI" id="CHEBI:456216"/>
        <dbReference type="EC" id="6.3.5.11"/>
    </reaction>
</comment>
<dbReference type="InterPro" id="IPR004484">
    <property type="entry name" value="CbiA/CobB_synth"/>
</dbReference>
<dbReference type="EMBL" id="SEOO01000020">
    <property type="protein sequence ID" value="RYM09966.1"/>
    <property type="molecule type" value="Genomic_DNA"/>
</dbReference>
<evidence type="ECO:0000259" key="10">
    <source>
        <dbReference type="Pfam" id="PF01656"/>
    </source>
</evidence>
<dbReference type="GO" id="GO:0042242">
    <property type="term" value="F:cobyrinic acid a,c-diamide synthase activity"/>
    <property type="evidence" value="ECO:0007669"/>
    <property type="project" value="UniProtKB-UniRule"/>
</dbReference>
<dbReference type="UniPathway" id="UPA00148">
    <property type="reaction ID" value="UER00231"/>
</dbReference>
<comment type="domain">
    <text evidence="9">Comprises of two domains. The C-terminal domain contains the binding site for glutamine and catalyzes the hydrolysis of this substrate to glutamate and ammonia. The N-terminal domain is anticipated to bind ATP and cobyrinate and catalyzes the ultimate synthesis of the diamide product. The ammonia produced via the glutaminase domain is probably translocated to the adjacent domain via a molecular tunnel, where it reacts with an activated intermediate.</text>
</comment>
<keyword evidence="3 9" id="KW-0169">Cobalamin biosynthesis</keyword>
<comment type="pathway">
    <text evidence="9">Cofactor biosynthesis; adenosylcobalamin biosynthesis; cob(II)yrinate a,c-diamide from sirohydrochlorin (anaerobic route): step 10/10.</text>
</comment>
<dbReference type="PROSITE" id="PS51274">
    <property type="entry name" value="GATASE_COBBQ"/>
    <property type="match status" value="1"/>
</dbReference>
<keyword evidence="6 9" id="KW-0067">ATP-binding</keyword>
<dbReference type="PANTHER" id="PTHR43873">
    <property type="entry name" value="COBYRINATE A,C-DIAMIDE SYNTHASE"/>
    <property type="match status" value="1"/>
</dbReference>
<dbReference type="Gene3D" id="3.40.50.880">
    <property type="match status" value="1"/>
</dbReference>
<dbReference type="SUPFAM" id="SSF52317">
    <property type="entry name" value="Class I glutamine amidotransferase-like"/>
    <property type="match status" value="1"/>
</dbReference>
<dbReference type="AlphaFoldDB" id="A0A8G1ZGT9"/>
<dbReference type="NCBIfam" id="TIGR00379">
    <property type="entry name" value="cobB"/>
    <property type="match status" value="1"/>
</dbReference>
<dbReference type="GO" id="GO:0009236">
    <property type="term" value="P:cobalamin biosynthetic process"/>
    <property type="evidence" value="ECO:0007669"/>
    <property type="project" value="UniProtKB-UniRule"/>
</dbReference>
<evidence type="ECO:0000259" key="11">
    <source>
        <dbReference type="Pfam" id="PF07685"/>
    </source>
</evidence>
<feature type="active site" description="Nucleophile" evidence="9">
    <location>
        <position position="334"/>
    </location>
</feature>
<keyword evidence="4 9" id="KW-0436">Ligase</keyword>
<comment type="similarity">
    <text evidence="2">Belongs to the CobB/CobQ family. CobQ subfamily.</text>
</comment>
<dbReference type="InterPro" id="IPR002586">
    <property type="entry name" value="CobQ/CobB/MinD/ParA_Nub-bd_dom"/>
</dbReference>
<dbReference type="Proteomes" id="UP000291572">
    <property type="component" value="Unassembled WGS sequence"/>
</dbReference>
<dbReference type="InterPro" id="IPR027417">
    <property type="entry name" value="P-loop_NTPase"/>
</dbReference>
<comment type="similarity">
    <text evidence="9">Belongs to the CobB/CbiA family.</text>
</comment>
<keyword evidence="8 9" id="KW-0315">Glutamine amidotransferase</keyword>
<dbReference type="InterPro" id="IPR029062">
    <property type="entry name" value="Class_I_gatase-like"/>
</dbReference>
<evidence type="ECO:0000313" key="13">
    <source>
        <dbReference type="Proteomes" id="UP000291572"/>
    </source>
</evidence>
<keyword evidence="5 9" id="KW-0547">Nucleotide-binding</keyword>
<evidence type="ECO:0000256" key="1">
    <source>
        <dbReference type="ARBA" id="ARBA00001946"/>
    </source>
</evidence>
<feature type="domain" description="CobB/CobQ-like glutamine amidotransferase" evidence="11">
    <location>
        <begin position="252"/>
        <end position="438"/>
    </location>
</feature>
<accession>A0A8G1ZGT9</accession>
<evidence type="ECO:0000256" key="4">
    <source>
        <dbReference type="ARBA" id="ARBA00022598"/>
    </source>
</evidence>
<comment type="cofactor">
    <cofactor evidence="1 9">
        <name>Mg(2+)</name>
        <dbReference type="ChEBI" id="CHEBI:18420"/>
    </cofactor>
</comment>
<feature type="domain" description="CobQ/CobB/MinD/ParA nucleotide binding" evidence="10">
    <location>
        <begin position="14"/>
        <end position="198"/>
    </location>
</feature>
<comment type="function">
    <text evidence="9">Catalyzes the ATP-dependent amidation of the two carboxylate groups at positions a and c of cobyrinate, using either L-glutamine or ammonia as the nitrogen source.</text>
</comment>
<dbReference type="OrthoDB" id="9764035at2"/>
<dbReference type="Pfam" id="PF01656">
    <property type="entry name" value="CbiA"/>
    <property type="match status" value="1"/>
</dbReference>
<organism evidence="12 13">
    <name type="scientific">Sphingobium cupriresistens</name>
    <dbReference type="NCBI Taxonomy" id="1132417"/>
    <lineage>
        <taxon>Bacteria</taxon>
        <taxon>Pseudomonadati</taxon>
        <taxon>Pseudomonadota</taxon>
        <taxon>Alphaproteobacteria</taxon>
        <taxon>Sphingomonadales</taxon>
        <taxon>Sphingomonadaceae</taxon>
        <taxon>Sphingobium</taxon>
    </lineage>
</organism>
<dbReference type="HAMAP" id="MF_00027">
    <property type="entry name" value="CobB_CbiA"/>
    <property type="match status" value="1"/>
</dbReference>
<proteinExistence type="inferred from homology"/>
<reference evidence="12 13" key="1">
    <citation type="submission" date="2019-02" db="EMBL/GenBank/DDBJ databases">
        <authorList>
            <person name="Feng G."/>
        </authorList>
    </citation>
    <scope>NUCLEOTIDE SEQUENCE [LARGE SCALE GENOMIC DNA]</scope>
    <source>
        <strain evidence="12 13">CCTCC AB 2011146</strain>
    </source>
</reference>
<evidence type="ECO:0000256" key="3">
    <source>
        <dbReference type="ARBA" id="ARBA00022573"/>
    </source>
</evidence>
<comment type="miscellaneous">
    <text evidence="9">The a and c carboxylates of cobyrinate are activated for nucleophilic attack via formation of a phosphorylated intermediate by ATP. CbiA catalyzes first the amidation of the c-carboxylate, and then that of the a-carboxylate.</text>
</comment>
<evidence type="ECO:0000256" key="5">
    <source>
        <dbReference type="ARBA" id="ARBA00022741"/>
    </source>
</evidence>
<evidence type="ECO:0000256" key="8">
    <source>
        <dbReference type="ARBA" id="ARBA00022962"/>
    </source>
</evidence>
<dbReference type="PANTHER" id="PTHR43873:SF1">
    <property type="entry name" value="COBYRINATE A,C-DIAMIDE SYNTHASE"/>
    <property type="match status" value="1"/>
</dbReference>
<dbReference type="NCBIfam" id="NF002204">
    <property type="entry name" value="PRK01077.1"/>
    <property type="match status" value="1"/>
</dbReference>
<evidence type="ECO:0000256" key="7">
    <source>
        <dbReference type="ARBA" id="ARBA00022842"/>
    </source>
</evidence>
<protein>
    <recommendedName>
        <fullName evidence="9">Cobyrinate a,c-diamide synthase</fullName>
        <ecNumber evidence="9">6.3.5.11</ecNumber>
    </recommendedName>
    <alternativeName>
        <fullName evidence="9">Cobyrinic acid a,c-diamide synthetase</fullName>
    </alternativeName>
</protein>
<evidence type="ECO:0000256" key="2">
    <source>
        <dbReference type="ARBA" id="ARBA00006205"/>
    </source>
</evidence>
<dbReference type="SUPFAM" id="SSF52540">
    <property type="entry name" value="P-loop containing nucleoside triphosphate hydrolases"/>
    <property type="match status" value="1"/>
</dbReference>
<dbReference type="InterPro" id="IPR011698">
    <property type="entry name" value="GATase_3"/>
</dbReference>
<feature type="site" description="Increases nucleophilicity of active site Cys" evidence="9">
    <location>
        <position position="436"/>
    </location>
</feature>
<gene>
    <name evidence="9" type="primary">cbiA</name>
    <name evidence="12" type="ORF">EWH12_13015</name>
</gene>
<name>A0A8G1ZGT9_9SPHN</name>
<evidence type="ECO:0000313" key="12">
    <source>
        <dbReference type="EMBL" id="RYM09966.1"/>
    </source>
</evidence>
<sequence length="439" mass="45826">MAHVVTPRLGAGLVIGAPASGAGKTMVTIGLQRAFTDRGLSVQGAKCGPDYIDPAFHEAATGRPSVNLDGFAMAPTMLQGLAAHVATTVQLVVAEGAMGLYDGARSPGRSGASADVARLLGWPMLLVVDARAAAQTAAAVAHGCATFPGAPAIAGVIANKVASTRHLRMIEDGFARIGLPLLGAIATEEELAMPSRHLGLVQAGETEELERRIDAIAARVTAQCDLDAIQAAAGATTDVPAQPPGIRPPGQRIAVARDAAFSFFYPHIVHWWRSAGAELRFFSPLADEPPPADCDACWLPGGYPELHAARIAANGQFLNGLRAFARSRPVHGECGGYMVLGRTLEDDDGVVHPMAGLLPMDTSFARRRRTLGYRRARLRQGASFASVGQLLLGHEFHYASITASEGEPLADMADAEGQALSPAGHRAGHVTGGFFHLIA</sequence>
<keyword evidence="7 9" id="KW-0460">Magnesium</keyword>
<evidence type="ECO:0000256" key="6">
    <source>
        <dbReference type="ARBA" id="ARBA00022840"/>
    </source>
</evidence>